<dbReference type="AlphaFoldDB" id="A0A0R2FPY5"/>
<evidence type="ECO:0000313" key="8">
    <source>
        <dbReference type="Proteomes" id="UP000051645"/>
    </source>
</evidence>
<dbReference type="OrthoDB" id="9779207at2"/>
<evidence type="ECO:0000256" key="2">
    <source>
        <dbReference type="ARBA" id="ARBA00022737"/>
    </source>
</evidence>
<dbReference type="PROSITE" id="PS51464">
    <property type="entry name" value="SIS"/>
    <property type="match status" value="1"/>
</dbReference>
<dbReference type="CDD" id="cd05008">
    <property type="entry name" value="SIS_GlmS_GlmD_1"/>
    <property type="match status" value="1"/>
</dbReference>
<evidence type="ECO:0000313" key="6">
    <source>
        <dbReference type="EMBL" id="KRN27538.1"/>
    </source>
</evidence>
<reference evidence="8 9" key="1">
    <citation type="journal article" date="2015" name="Genome Announc.">
        <title>Expanding the biotechnology potential of lactobacilli through comparative genomics of 213 strains and associated genera.</title>
        <authorList>
            <person name="Sun Z."/>
            <person name="Harris H.M."/>
            <person name="McCann A."/>
            <person name="Guo C."/>
            <person name="Argimon S."/>
            <person name="Zhang W."/>
            <person name="Yang X."/>
            <person name="Jeffery I.B."/>
            <person name="Cooney J.C."/>
            <person name="Kagawa T.F."/>
            <person name="Liu W."/>
            <person name="Song Y."/>
            <person name="Salvetti E."/>
            <person name="Wrobel A."/>
            <person name="Rasinkangas P."/>
            <person name="Parkhill J."/>
            <person name="Rea M.C."/>
            <person name="O'Sullivan O."/>
            <person name="Ritari J."/>
            <person name="Douillard F.P."/>
            <person name="Paul Ross R."/>
            <person name="Yang R."/>
            <person name="Briner A.E."/>
            <person name="Felis G.E."/>
            <person name="de Vos W.M."/>
            <person name="Barrangou R."/>
            <person name="Klaenhammer T.R."/>
            <person name="Caufield P.W."/>
            <person name="Cui Y."/>
            <person name="Zhang H."/>
            <person name="O'Toole P.W."/>
        </authorList>
    </citation>
    <scope>NUCLEOTIDE SEQUENCE [LARGE SCALE GENOMIC DNA]</scope>
    <source>
        <strain evidence="6 9">ATCC BAA-66</strain>
        <strain evidence="7 8">DSM 13344</strain>
    </source>
</reference>
<dbReference type="InterPro" id="IPR046348">
    <property type="entry name" value="SIS_dom_sf"/>
</dbReference>
<evidence type="ECO:0000256" key="4">
    <source>
        <dbReference type="ARBA" id="ARBA00029292"/>
    </source>
</evidence>
<comment type="similarity">
    <text evidence="1">Belongs to the SIS family. AgaS subfamily.</text>
</comment>
<dbReference type="GO" id="GO:0005886">
    <property type="term" value="C:plasma membrane"/>
    <property type="evidence" value="ECO:0007669"/>
    <property type="project" value="TreeGrafter"/>
</dbReference>
<dbReference type="GO" id="GO:0016787">
    <property type="term" value="F:hydrolase activity"/>
    <property type="evidence" value="ECO:0007669"/>
    <property type="project" value="UniProtKB-KW"/>
</dbReference>
<sequence length="397" mass="43831">MFEKSDTDLKAMGAGITTHEIEQQPELWEETVQIYKDHQSEIEAFLKKISDENEGIVRVIFTGAGTSAYAGDTVTPYLTLHGDRSRFKFESIATTSIVASPYDYFEADVPTILVSFSRSGNSPESVATVELGEQLIKHFYQITITCAPEGKLAQRAENEDNNLVLLQPAGANDKGFAMTGSFSCMSLSAMLIFDTTDEATKEQYAATIVKMGHEVIEREPEIQSWVNEGFDRIAYLGSGSLMGLTREAQLKVLELTAGRLATIFDSSMGFRHGPKSFVNDNTLVFDFLNNNDYTRQYDIDIMEEIHGDKIARDEIAIGVSKDENFSGKSFLFKTGDPNLPEGYLALPDVMVAQTFALLCSIKVGNTPDTPSPTGTVNRVVKGVTIHPYQPEDEKSAY</sequence>
<dbReference type="GO" id="GO:0097367">
    <property type="term" value="F:carbohydrate derivative binding"/>
    <property type="evidence" value="ECO:0007669"/>
    <property type="project" value="InterPro"/>
</dbReference>
<dbReference type="InterPro" id="IPR035464">
    <property type="entry name" value="SIS_AgaS"/>
</dbReference>
<comment type="caution">
    <text evidence="7">The sequence shown here is derived from an EMBL/GenBank/DDBJ whole genome shotgun (WGS) entry which is preliminary data.</text>
</comment>
<keyword evidence="8" id="KW-1185">Reference proteome</keyword>
<dbReference type="EMBL" id="JQAZ01000008">
    <property type="protein sequence ID" value="KRN30190.1"/>
    <property type="molecule type" value="Genomic_DNA"/>
</dbReference>
<keyword evidence="7" id="KW-0413">Isomerase</keyword>
<gene>
    <name evidence="6" type="ORF">IV38_GL001993</name>
    <name evidence="7" type="ORF">IV40_GL002036</name>
</gene>
<name>A0A0R2FPY5_9LACO</name>
<dbReference type="Proteomes" id="UP000051751">
    <property type="component" value="Unassembled WGS sequence"/>
</dbReference>
<dbReference type="InterPro" id="IPR035466">
    <property type="entry name" value="GlmS/AgaS_SIS"/>
</dbReference>
<dbReference type="EMBL" id="JQAT01000007">
    <property type="protein sequence ID" value="KRN27538.1"/>
    <property type="molecule type" value="Genomic_DNA"/>
</dbReference>
<dbReference type="PANTHER" id="PTHR32502:SF3">
    <property type="entry name" value="D-GALACTOSAMINE-6-PHOSPHATE DEAMINASE AGAS-RELATED"/>
    <property type="match status" value="1"/>
</dbReference>
<dbReference type="InterPro" id="IPR001347">
    <property type="entry name" value="SIS_dom"/>
</dbReference>
<protein>
    <submittedName>
        <fullName evidence="7">Tagatose-6-phosphate ketose aldose isomerase</fullName>
    </submittedName>
</protein>
<dbReference type="PATRIC" id="fig|81857.3.peg.2034"/>
<dbReference type="Proteomes" id="UP000051645">
    <property type="component" value="Unassembled WGS sequence"/>
</dbReference>
<dbReference type="Gene3D" id="3.40.50.10490">
    <property type="entry name" value="Glucose-6-phosphate isomerase like protein, domain 1"/>
    <property type="match status" value="2"/>
</dbReference>
<evidence type="ECO:0000256" key="3">
    <source>
        <dbReference type="ARBA" id="ARBA00022801"/>
    </source>
</evidence>
<evidence type="ECO:0000259" key="5">
    <source>
        <dbReference type="PROSITE" id="PS51464"/>
    </source>
</evidence>
<dbReference type="GO" id="GO:0016853">
    <property type="term" value="F:isomerase activity"/>
    <property type="evidence" value="ECO:0007669"/>
    <property type="project" value="UniProtKB-KW"/>
</dbReference>
<dbReference type="InterPro" id="IPR050303">
    <property type="entry name" value="GatZ_KbaZ_carbometab"/>
</dbReference>
<feature type="domain" description="SIS" evidence="5">
    <location>
        <begin position="49"/>
        <end position="202"/>
    </location>
</feature>
<dbReference type="PANTHER" id="PTHR32502">
    <property type="entry name" value="N-ACETYLGALACTOSAMINE PERMEASE II COMPONENT-RELATED"/>
    <property type="match status" value="1"/>
</dbReference>
<keyword evidence="3" id="KW-0378">Hydrolase</keyword>
<keyword evidence="2" id="KW-0677">Repeat</keyword>
<accession>A0A0R2FPY5</accession>
<dbReference type="STRING" id="81857.IV38_GL001993"/>
<organism evidence="7 8">
    <name type="scientific">Lactobacillus selangorensis</name>
    <dbReference type="NCBI Taxonomy" id="81857"/>
    <lineage>
        <taxon>Bacteria</taxon>
        <taxon>Bacillati</taxon>
        <taxon>Bacillota</taxon>
        <taxon>Bacilli</taxon>
        <taxon>Lactobacillales</taxon>
        <taxon>Lactobacillaceae</taxon>
        <taxon>Lactobacillus</taxon>
    </lineage>
</organism>
<dbReference type="SUPFAM" id="SSF53697">
    <property type="entry name" value="SIS domain"/>
    <property type="match status" value="1"/>
</dbReference>
<evidence type="ECO:0000313" key="7">
    <source>
        <dbReference type="EMBL" id="KRN30190.1"/>
    </source>
</evidence>
<evidence type="ECO:0000313" key="9">
    <source>
        <dbReference type="Proteomes" id="UP000051751"/>
    </source>
</evidence>
<dbReference type="GO" id="GO:1901135">
    <property type="term" value="P:carbohydrate derivative metabolic process"/>
    <property type="evidence" value="ECO:0007669"/>
    <property type="project" value="InterPro"/>
</dbReference>
<dbReference type="GO" id="GO:0009401">
    <property type="term" value="P:phosphoenolpyruvate-dependent sugar phosphotransferase system"/>
    <property type="evidence" value="ECO:0007669"/>
    <property type="project" value="TreeGrafter"/>
</dbReference>
<comment type="catalytic activity">
    <reaction evidence="4">
        <text>D-galactosamine 6-phosphate + H2O = D-tagatopyranose 1-phosphate + NH4(+)</text>
        <dbReference type="Rhea" id="RHEA:47680"/>
        <dbReference type="ChEBI" id="CHEBI:15377"/>
        <dbReference type="ChEBI" id="CHEBI:28938"/>
        <dbReference type="ChEBI" id="CHEBI:71674"/>
        <dbReference type="ChEBI" id="CHEBI:138150"/>
    </reaction>
</comment>
<dbReference type="CDD" id="cd05010">
    <property type="entry name" value="SIS_AgaS_like"/>
    <property type="match status" value="1"/>
</dbReference>
<dbReference type="RefSeq" id="WP_057771038.1">
    <property type="nucleotide sequence ID" value="NZ_JQAT01000007.1"/>
</dbReference>
<evidence type="ECO:0000256" key="1">
    <source>
        <dbReference type="ARBA" id="ARBA00007748"/>
    </source>
</evidence>
<proteinExistence type="inferred from homology"/>